<dbReference type="InterPro" id="IPR036513">
    <property type="entry name" value="STAS_dom_sf"/>
</dbReference>
<dbReference type="PROSITE" id="PS50801">
    <property type="entry name" value="STAS"/>
    <property type="match status" value="1"/>
</dbReference>
<organism evidence="7 8">
    <name type="scientific">Hanseniaspora guilliermondii</name>
    <dbReference type="NCBI Taxonomy" id="56406"/>
    <lineage>
        <taxon>Eukaryota</taxon>
        <taxon>Fungi</taxon>
        <taxon>Dikarya</taxon>
        <taxon>Ascomycota</taxon>
        <taxon>Saccharomycotina</taxon>
        <taxon>Saccharomycetes</taxon>
        <taxon>Saccharomycodales</taxon>
        <taxon>Saccharomycodaceae</taxon>
        <taxon>Hanseniaspora</taxon>
    </lineage>
</organism>
<feature type="domain" description="STAS" evidence="6">
    <location>
        <begin position="572"/>
        <end position="723"/>
    </location>
</feature>
<evidence type="ECO:0000256" key="2">
    <source>
        <dbReference type="ARBA" id="ARBA00022692"/>
    </source>
</evidence>
<evidence type="ECO:0000256" key="3">
    <source>
        <dbReference type="ARBA" id="ARBA00022989"/>
    </source>
</evidence>
<evidence type="ECO:0000259" key="6">
    <source>
        <dbReference type="PROSITE" id="PS50801"/>
    </source>
</evidence>
<evidence type="ECO:0000256" key="4">
    <source>
        <dbReference type="ARBA" id="ARBA00023136"/>
    </source>
</evidence>
<feature type="transmembrane region" description="Helical" evidence="5">
    <location>
        <begin position="494"/>
        <end position="524"/>
    </location>
</feature>
<dbReference type="Pfam" id="PF01740">
    <property type="entry name" value="STAS"/>
    <property type="match status" value="1"/>
</dbReference>
<sequence length="748" mass="84487">MAMQNNEGRPLLKGKSQRSTSVLKTYLSVPPDSSKPITKKIADKSKGFVEYESENFDDPFLQLDDLSQQRQGIARFLTILQWLPNYKFVNFPGDLISSLTLTAFQIPMVLSLSHMANCSPKSGLYSLIFPPLVYALIGNNCFELVIGPQILPSLAVSEAIQQISSKTDVVMNDLGTNNASSVPLNNIVGTVSFTSGLILLYVGLSKQGYLDNIMSRSFQRGLISSLAIIVFINSLMQQLDLSKLFKQWLVEQHIHGVGSSWEKCIFIYNHWQEVNNLTFAISMISLVFLIGTRILKHKYVKKYPKLLFFPEILLFVIVSTIASYMFKWNIPLVGELLKKDNNIYLMNPLTKFKLFKEVFHICIFVSAVGLFESAAAYKSLSDMDGKQTREISSNKEISVIGIANLVCGVFCSLPSFAGYGRTKLNCLSGCKTPLSGVMIAIFTTIITKYCLHWFNWLPECSLSCVISYISYTLLEELPKDLAFYIRVKGYKEILLVFTIIFLTIVWSPQLGISIGLIISMSGLLKQTTKSKISILGKDINSNQFKPVHLHSTNMERSLSESSSICESGLLNRNNTNLEFERIMIVETPRFLNFANINDMKKRLIKLEKYGPNSSSKLPSGLLKDPFTDDSSILTHEKAPLKYLIIDLENLIEIDVSALLGLSLIMSTYSKRGIIVFFAKSYRLDLVDQFSQSGVFHYQQVNVKKWIARYSKILNDQRDLICNLQSYFFDSVEQCIDCIDSMEYIESHN</sequence>
<keyword evidence="2 5" id="KW-0812">Transmembrane</keyword>
<accession>A0A1L0CUB0</accession>
<dbReference type="Proteomes" id="UP000183365">
    <property type="component" value="Unassembled WGS sequence"/>
</dbReference>
<feature type="transmembrane region" description="Helical" evidence="5">
    <location>
        <begin position="277"/>
        <end position="295"/>
    </location>
</feature>
<evidence type="ECO:0000313" key="7">
    <source>
        <dbReference type="EMBL" id="SGZ38343.1"/>
    </source>
</evidence>
<dbReference type="GO" id="GO:0016020">
    <property type="term" value="C:membrane"/>
    <property type="evidence" value="ECO:0007669"/>
    <property type="project" value="UniProtKB-SubCell"/>
</dbReference>
<keyword evidence="8" id="KW-1185">Reference proteome</keyword>
<dbReference type="CDD" id="cd07042">
    <property type="entry name" value="STAS_SulP_like_sulfate_transporter"/>
    <property type="match status" value="1"/>
</dbReference>
<dbReference type="EMBL" id="FQNF01000006">
    <property type="protein sequence ID" value="SGZ38343.1"/>
    <property type="molecule type" value="Genomic_DNA"/>
</dbReference>
<name>A0A1L0CUB0_9ASCO</name>
<dbReference type="InterPro" id="IPR011547">
    <property type="entry name" value="SLC26A/SulP_dom"/>
</dbReference>
<feature type="transmembrane region" description="Helical" evidence="5">
    <location>
        <begin position="397"/>
        <end position="420"/>
    </location>
</feature>
<protein>
    <recommendedName>
        <fullName evidence="6">STAS domain-containing protein</fullName>
    </recommendedName>
</protein>
<dbReference type="PANTHER" id="PTHR11814">
    <property type="entry name" value="SULFATE TRANSPORTER"/>
    <property type="match status" value="1"/>
</dbReference>
<feature type="transmembrane region" description="Helical" evidence="5">
    <location>
        <begin position="432"/>
        <end position="451"/>
    </location>
</feature>
<evidence type="ECO:0000313" key="8">
    <source>
        <dbReference type="Proteomes" id="UP000183365"/>
    </source>
</evidence>
<reference evidence="8" key="1">
    <citation type="submission" date="2016-11" db="EMBL/GenBank/DDBJ databases">
        <authorList>
            <person name="Guldener U."/>
        </authorList>
    </citation>
    <scope>NUCLEOTIDE SEQUENCE [LARGE SCALE GENOMIC DNA]</scope>
</reference>
<dbReference type="Pfam" id="PF00916">
    <property type="entry name" value="Sulfate_transp"/>
    <property type="match status" value="1"/>
</dbReference>
<dbReference type="InterPro" id="IPR002645">
    <property type="entry name" value="STAS_dom"/>
</dbReference>
<keyword evidence="4 5" id="KW-0472">Membrane</keyword>
<dbReference type="InterPro" id="IPR001902">
    <property type="entry name" value="SLC26A/SulP_fam"/>
</dbReference>
<gene>
    <name evidence="7" type="ORF">HGUI_00543</name>
</gene>
<dbReference type="Gene3D" id="3.30.750.24">
    <property type="entry name" value="STAS domain"/>
    <property type="match status" value="1"/>
</dbReference>
<keyword evidence="3 5" id="KW-1133">Transmembrane helix</keyword>
<feature type="transmembrane region" description="Helical" evidence="5">
    <location>
        <begin position="187"/>
        <end position="205"/>
    </location>
</feature>
<comment type="subcellular location">
    <subcellularLocation>
        <location evidence="1">Membrane</location>
        <topology evidence="1">Multi-pass membrane protein</topology>
    </subcellularLocation>
</comment>
<feature type="transmembrane region" description="Helical" evidence="5">
    <location>
        <begin position="307"/>
        <end position="326"/>
    </location>
</feature>
<dbReference type="AlphaFoldDB" id="A0A1L0CUB0"/>
<feature type="transmembrane region" description="Helical" evidence="5">
    <location>
        <begin position="358"/>
        <end position="377"/>
    </location>
</feature>
<evidence type="ECO:0000256" key="1">
    <source>
        <dbReference type="ARBA" id="ARBA00004141"/>
    </source>
</evidence>
<dbReference type="VEuPathDB" id="FungiDB:HGUI_00543"/>
<feature type="transmembrane region" description="Helical" evidence="5">
    <location>
        <begin position="217"/>
        <end position="236"/>
    </location>
</feature>
<proteinExistence type="predicted"/>
<dbReference type="OrthoDB" id="427213at2759"/>
<evidence type="ECO:0000256" key="5">
    <source>
        <dbReference type="SAM" id="Phobius"/>
    </source>
</evidence>
<dbReference type="GO" id="GO:0055085">
    <property type="term" value="P:transmembrane transport"/>
    <property type="evidence" value="ECO:0007669"/>
    <property type="project" value="InterPro"/>
</dbReference>